<comment type="similarity">
    <text evidence="1">Belongs to the prefoldin subunit beta family.</text>
</comment>
<dbReference type="AlphaFoldDB" id="A0A1D2ADV3"/>
<dbReference type="GO" id="GO:0006457">
    <property type="term" value="P:protein folding"/>
    <property type="evidence" value="ECO:0007669"/>
    <property type="project" value="InterPro"/>
</dbReference>
<evidence type="ECO:0000256" key="1">
    <source>
        <dbReference type="ARBA" id="ARBA00008045"/>
    </source>
</evidence>
<organism evidence="4">
    <name type="scientific">Auxenochlorella protothecoides</name>
    <name type="common">Green microalga</name>
    <name type="synonym">Chlorella protothecoides</name>
    <dbReference type="NCBI Taxonomy" id="3075"/>
    <lineage>
        <taxon>Eukaryota</taxon>
        <taxon>Viridiplantae</taxon>
        <taxon>Chlorophyta</taxon>
        <taxon>core chlorophytes</taxon>
        <taxon>Trebouxiophyceae</taxon>
        <taxon>Chlorellales</taxon>
        <taxon>Chlorellaceae</taxon>
        <taxon>Auxenochlorella</taxon>
    </lineage>
</organism>
<reference evidence="4" key="1">
    <citation type="submission" date="2015-08" db="EMBL/GenBank/DDBJ databases">
        <authorList>
            <person name="Babu N.S."/>
            <person name="Beckwith C.J."/>
            <person name="Beseler K.G."/>
            <person name="Brison A."/>
            <person name="Carone J.V."/>
            <person name="Caskin T.P."/>
            <person name="Diamond M."/>
            <person name="Durham M.E."/>
            <person name="Foxe J.M."/>
            <person name="Go M."/>
            <person name="Henderson B.A."/>
            <person name="Jones I.B."/>
            <person name="McGettigan J.A."/>
            <person name="Micheletti S.J."/>
            <person name="Nasrallah M.E."/>
            <person name="Ortiz D."/>
            <person name="Piller C.R."/>
            <person name="Privatt S.R."/>
            <person name="Schneider S.L."/>
            <person name="Sharp S."/>
            <person name="Smith T.C."/>
            <person name="Stanton J.D."/>
            <person name="Ullery H.E."/>
            <person name="Wilson R.J."/>
            <person name="Serrano M.G."/>
            <person name="Buck G."/>
            <person name="Lee V."/>
            <person name="Wang Y."/>
            <person name="Carvalho R."/>
            <person name="Voegtly L."/>
            <person name="Shi R."/>
            <person name="Duckworth R."/>
            <person name="Johnson A."/>
            <person name="Loviza R."/>
            <person name="Walstead R."/>
            <person name="Shah Z."/>
            <person name="Kiflezghi M."/>
            <person name="Wade K."/>
            <person name="Ball S.L."/>
            <person name="Bradley K.W."/>
            <person name="Asai D.J."/>
            <person name="Bowman C.A."/>
            <person name="Russell D.A."/>
            <person name="Pope W.H."/>
            <person name="Jacobs-Sera D."/>
            <person name="Hendrix R.W."/>
            <person name="Hatfull G.F."/>
        </authorList>
    </citation>
    <scope>NUCLEOTIDE SEQUENCE</scope>
</reference>
<dbReference type="GO" id="GO:0016272">
    <property type="term" value="C:prefoldin complex"/>
    <property type="evidence" value="ECO:0007669"/>
    <property type="project" value="InterPro"/>
</dbReference>
<dbReference type="PANTHER" id="PTHR21100">
    <property type="entry name" value="PREFOLDIN SUBUNIT 4"/>
    <property type="match status" value="1"/>
</dbReference>
<sequence length="119" mass="12706">ALLFGSTMGSEPVLAGTPTLPDTVGPPGTNTPHQAAAEDIEEAENELMLAEDEEVPYLVGECFFHLEKEVAEARLQEAANEGTSQCAALSNERASLLKQMAALKKTLYAKFGNAINLEE</sequence>
<protein>
    <recommendedName>
        <fullName evidence="5">Prefoldin subunit 4</fullName>
    </recommendedName>
</protein>
<evidence type="ECO:0008006" key="5">
    <source>
        <dbReference type="Google" id="ProtNLM"/>
    </source>
</evidence>
<dbReference type="InterPro" id="IPR002777">
    <property type="entry name" value="PFD_beta-like"/>
</dbReference>
<dbReference type="GO" id="GO:0051082">
    <property type="term" value="F:unfolded protein binding"/>
    <property type="evidence" value="ECO:0007669"/>
    <property type="project" value="InterPro"/>
</dbReference>
<keyword evidence="2" id="KW-0143">Chaperone</keyword>
<dbReference type="SUPFAM" id="SSF46579">
    <property type="entry name" value="Prefoldin"/>
    <property type="match status" value="1"/>
</dbReference>
<evidence type="ECO:0000313" key="4">
    <source>
        <dbReference type="EMBL" id="JAT77399.1"/>
    </source>
</evidence>
<evidence type="ECO:0000256" key="2">
    <source>
        <dbReference type="ARBA" id="ARBA00023186"/>
    </source>
</evidence>
<evidence type="ECO:0000256" key="3">
    <source>
        <dbReference type="SAM" id="MobiDB-lite"/>
    </source>
</evidence>
<accession>A0A1D2ADV3</accession>
<dbReference type="InterPro" id="IPR016661">
    <property type="entry name" value="PFDN4"/>
</dbReference>
<feature type="non-terminal residue" evidence="4">
    <location>
        <position position="1"/>
    </location>
</feature>
<dbReference type="EMBL" id="GDKF01001223">
    <property type="protein sequence ID" value="JAT77399.1"/>
    <property type="molecule type" value="Transcribed_RNA"/>
</dbReference>
<name>A0A1D2ADV3_AUXPR</name>
<dbReference type="Pfam" id="PF01920">
    <property type="entry name" value="Prefoldin_2"/>
    <property type="match status" value="1"/>
</dbReference>
<gene>
    <name evidence="4" type="ORF">g.17128</name>
</gene>
<proteinExistence type="inferred from homology"/>
<dbReference type="GO" id="GO:0005737">
    <property type="term" value="C:cytoplasm"/>
    <property type="evidence" value="ECO:0007669"/>
    <property type="project" value="TreeGrafter"/>
</dbReference>
<dbReference type="PANTHER" id="PTHR21100:SF9">
    <property type="entry name" value="PREFOLDIN SUBUNIT 4"/>
    <property type="match status" value="1"/>
</dbReference>
<feature type="region of interest" description="Disordered" evidence="3">
    <location>
        <begin position="1"/>
        <end position="36"/>
    </location>
</feature>